<keyword evidence="3" id="KW-1185">Reference proteome</keyword>
<gene>
    <name evidence="2" type="ORF">B0T19DRAFT_81734</name>
</gene>
<dbReference type="EMBL" id="JAUEPO010000001">
    <property type="protein sequence ID" value="KAK3337745.1"/>
    <property type="molecule type" value="Genomic_DNA"/>
</dbReference>
<organism evidence="2 3">
    <name type="scientific">Cercophora scortea</name>
    <dbReference type="NCBI Taxonomy" id="314031"/>
    <lineage>
        <taxon>Eukaryota</taxon>
        <taxon>Fungi</taxon>
        <taxon>Dikarya</taxon>
        <taxon>Ascomycota</taxon>
        <taxon>Pezizomycotina</taxon>
        <taxon>Sordariomycetes</taxon>
        <taxon>Sordariomycetidae</taxon>
        <taxon>Sordariales</taxon>
        <taxon>Lasiosphaeriaceae</taxon>
        <taxon>Cercophora</taxon>
    </lineage>
</organism>
<protein>
    <submittedName>
        <fullName evidence="2">Uncharacterized protein</fullName>
    </submittedName>
</protein>
<evidence type="ECO:0000313" key="2">
    <source>
        <dbReference type="EMBL" id="KAK3337745.1"/>
    </source>
</evidence>
<name>A0AAE0MMN4_9PEZI</name>
<dbReference type="AlphaFoldDB" id="A0AAE0MMN4"/>
<reference evidence="2" key="1">
    <citation type="journal article" date="2023" name="Mol. Phylogenet. Evol.">
        <title>Genome-scale phylogeny and comparative genomics of the fungal order Sordariales.</title>
        <authorList>
            <person name="Hensen N."/>
            <person name="Bonometti L."/>
            <person name="Westerberg I."/>
            <person name="Brannstrom I.O."/>
            <person name="Guillou S."/>
            <person name="Cros-Aarteil S."/>
            <person name="Calhoun S."/>
            <person name="Haridas S."/>
            <person name="Kuo A."/>
            <person name="Mondo S."/>
            <person name="Pangilinan J."/>
            <person name="Riley R."/>
            <person name="LaButti K."/>
            <person name="Andreopoulos B."/>
            <person name="Lipzen A."/>
            <person name="Chen C."/>
            <person name="Yan M."/>
            <person name="Daum C."/>
            <person name="Ng V."/>
            <person name="Clum A."/>
            <person name="Steindorff A."/>
            <person name="Ohm R.A."/>
            <person name="Martin F."/>
            <person name="Silar P."/>
            <person name="Natvig D.O."/>
            <person name="Lalanne C."/>
            <person name="Gautier V."/>
            <person name="Ament-Velasquez S.L."/>
            <person name="Kruys A."/>
            <person name="Hutchinson M.I."/>
            <person name="Powell A.J."/>
            <person name="Barry K."/>
            <person name="Miller A.N."/>
            <person name="Grigoriev I.V."/>
            <person name="Debuchy R."/>
            <person name="Gladieux P."/>
            <person name="Hiltunen Thoren M."/>
            <person name="Johannesson H."/>
        </authorList>
    </citation>
    <scope>NUCLEOTIDE SEQUENCE</scope>
    <source>
        <strain evidence="2">SMH4131-1</strain>
    </source>
</reference>
<feature type="compositionally biased region" description="Polar residues" evidence="1">
    <location>
        <begin position="1"/>
        <end position="13"/>
    </location>
</feature>
<feature type="region of interest" description="Disordered" evidence="1">
    <location>
        <begin position="35"/>
        <end position="93"/>
    </location>
</feature>
<feature type="region of interest" description="Disordered" evidence="1">
    <location>
        <begin position="1"/>
        <end position="23"/>
    </location>
</feature>
<dbReference type="Proteomes" id="UP001286456">
    <property type="component" value="Unassembled WGS sequence"/>
</dbReference>
<feature type="compositionally biased region" description="Acidic residues" evidence="1">
    <location>
        <begin position="46"/>
        <end position="77"/>
    </location>
</feature>
<comment type="caution">
    <text evidence="2">The sequence shown here is derived from an EMBL/GenBank/DDBJ whole genome shotgun (WGS) entry which is preliminary data.</text>
</comment>
<feature type="compositionally biased region" description="Polar residues" evidence="1">
    <location>
        <begin position="79"/>
        <end position="93"/>
    </location>
</feature>
<evidence type="ECO:0000256" key="1">
    <source>
        <dbReference type="SAM" id="MobiDB-lite"/>
    </source>
</evidence>
<reference evidence="2" key="2">
    <citation type="submission" date="2023-06" db="EMBL/GenBank/DDBJ databases">
        <authorList>
            <consortium name="Lawrence Berkeley National Laboratory"/>
            <person name="Haridas S."/>
            <person name="Hensen N."/>
            <person name="Bonometti L."/>
            <person name="Westerberg I."/>
            <person name="Brannstrom I.O."/>
            <person name="Guillou S."/>
            <person name="Cros-Aarteil S."/>
            <person name="Calhoun S."/>
            <person name="Kuo A."/>
            <person name="Mondo S."/>
            <person name="Pangilinan J."/>
            <person name="Riley R."/>
            <person name="Labutti K."/>
            <person name="Andreopoulos B."/>
            <person name="Lipzen A."/>
            <person name="Chen C."/>
            <person name="Yanf M."/>
            <person name="Daum C."/>
            <person name="Ng V."/>
            <person name="Clum A."/>
            <person name="Steindorff A."/>
            <person name="Ohm R."/>
            <person name="Martin F."/>
            <person name="Silar P."/>
            <person name="Natvig D."/>
            <person name="Lalanne C."/>
            <person name="Gautier V."/>
            <person name="Ament-Velasquez S.L."/>
            <person name="Kruys A."/>
            <person name="Hutchinson M.I."/>
            <person name="Powell A.J."/>
            <person name="Barry K."/>
            <person name="Miller A.N."/>
            <person name="Grigoriev I.V."/>
            <person name="Debuchy R."/>
            <person name="Gladieux P."/>
            <person name="Thoren M.H."/>
            <person name="Johannesson H."/>
        </authorList>
    </citation>
    <scope>NUCLEOTIDE SEQUENCE</scope>
    <source>
        <strain evidence="2">SMH4131-1</strain>
    </source>
</reference>
<evidence type="ECO:0000313" key="3">
    <source>
        <dbReference type="Proteomes" id="UP001286456"/>
    </source>
</evidence>
<sequence>MDQQTPIQNPSASRSRDEPPAWFTRVVAHVTQLTAEGREAELGPWDYDEDLSDLADSDDSSSDDDSTSQANSDEEMSDANHTLQSDSDSESIKSYTGANADLYYTLKSAREERKRALLREEEAKQAFYDYSVQREEEVQAACRAAVDSVSQAPEPFTGTGTTTLAGRTYDIYCSDYAYLDPTWSETESTRQHIEFYTRDAWDDDVSLSEAQKREIHGHIFLSAEIDCAFGPVPMPIPARAVGGGITPVVVPSSKGGGAPREKGVDYRFLFVSDEYLCVEVDRASALTSEGLAWVGESAPRSFVFVGIRRVEEGVRLVEESESLVLIR</sequence>
<accession>A0AAE0MMN4</accession>
<proteinExistence type="predicted"/>